<comment type="caution">
    <text evidence="2">The sequence shown here is derived from an EMBL/GenBank/DDBJ whole genome shotgun (WGS) entry which is preliminary data.</text>
</comment>
<feature type="compositionally biased region" description="Basic and acidic residues" evidence="1">
    <location>
        <begin position="1"/>
        <end position="11"/>
    </location>
</feature>
<keyword evidence="3" id="KW-1185">Reference proteome</keyword>
<gene>
    <name evidence="2" type="ORF">GBAR_LOCUS10514</name>
</gene>
<dbReference type="EMBL" id="CASHTH010001612">
    <property type="protein sequence ID" value="CAI8017278.1"/>
    <property type="molecule type" value="Genomic_DNA"/>
</dbReference>
<protein>
    <submittedName>
        <fullName evidence="2">Uncharacterized protein</fullName>
    </submittedName>
</protein>
<organism evidence="2 3">
    <name type="scientific">Geodia barretti</name>
    <name type="common">Barrett's horny sponge</name>
    <dbReference type="NCBI Taxonomy" id="519541"/>
    <lineage>
        <taxon>Eukaryota</taxon>
        <taxon>Metazoa</taxon>
        <taxon>Porifera</taxon>
        <taxon>Demospongiae</taxon>
        <taxon>Heteroscleromorpha</taxon>
        <taxon>Tetractinellida</taxon>
        <taxon>Astrophorina</taxon>
        <taxon>Geodiidae</taxon>
        <taxon>Geodia</taxon>
    </lineage>
</organism>
<feature type="region of interest" description="Disordered" evidence="1">
    <location>
        <begin position="1"/>
        <end position="20"/>
    </location>
</feature>
<evidence type="ECO:0000313" key="3">
    <source>
        <dbReference type="Proteomes" id="UP001174909"/>
    </source>
</evidence>
<sequence>MSRRRGQELHTETAAGGAPSVMVVVRQSEPLKLESCSDRSVCNAGGVDGLGDGENWEGQDFLQNPELVSCSSEECDKDSGWLVVPAREETGALSSQLVTGFHFTSSLPD</sequence>
<proteinExistence type="predicted"/>
<evidence type="ECO:0000313" key="2">
    <source>
        <dbReference type="EMBL" id="CAI8017278.1"/>
    </source>
</evidence>
<name>A0AA35RT65_GEOBA</name>
<evidence type="ECO:0000256" key="1">
    <source>
        <dbReference type="SAM" id="MobiDB-lite"/>
    </source>
</evidence>
<dbReference type="AlphaFoldDB" id="A0AA35RT65"/>
<accession>A0AA35RT65</accession>
<reference evidence="2" key="1">
    <citation type="submission" date="2023-03" db="EMBL/GenBank/DDBJ databases">
        <authorList>
            <person name="Steffen K."/>
            <person name="Cardenas P."/>
        </authorList>
    </citation>
    <scope>NUCLEOTIDE SEQUENCE</scope>
</reference>
<dbReference type="Proteomes" id="UP001174909">
    <property type="component" value="Unassembled WGS sequence"/>
</dbReference>